<comment type="caution">
    <text evidence="1">The sequence shown here is derived from an EMBL/GenBank/DDBJ whole genome shotgun (WGS) entry which is preliminary data.</text>
</comment>
<keyword evidence="2" id="KW-1185">Reference proteome</keyword>
<sequence length="104" mass="11684">MIVLAYFCWRDSGSFVFTSLSLTFVVADLCRCLNIGGLRAVGHNGGGGFPQARRCVGSLLHGGRPDGYLPTHQVIVAWLWWQWLEAICTKYQWLVALKKKEDEP</sequence>
<accession>A0AAV7NRD7</accession>
<dbReference type="Proteomes" id="UP001066276">
    <property type="component" value="Chromosome 8"/>
</dbReference>
<dbReference type="AlphaFoldDB" id="A0AAV7NRD7"/>
<reference evidence="1" key="1">
    <citation type="journal article" date="2022" name="bioRxiv">
        <title>Sequencing and chromosome-scale assembly of the giantPleurodeles waltlgenome.</title>
        <authorList>
            <person name="Brown T."/>
            <person name="Elewa A."/>
            <person name="Iarovenko S."/>
            <person name="Subramanian E."/>
            <person name="Araus A.J."/>
            <person name="Petzold A."/>
            <person name="Susuki M."/>
            <person name="Suzuki K.-i.T."/>
            <person name="Hayashi T."/>
            <person name="Toyoda A."/>
            <person name="Oliveira C."/>
            <person name="Osipova E."/>
            <person name="Leigh N.D."/>
            <person name="Simon A."/>
            <person name="Yun M.H."/>
        </authorList>
    </citation>
    <scope>NUCLEOTIDE SEQUENCE</scope>
    <source>
        <strain evidence="1">20211129_DDA</strain>
        <tissue evidence="1">Liver</tissue>
    </source>
</reference>
<gene>
    <name evidence="1" type="ORF">NDU88_004035</name>
</gene>
<dbReference type="EMBL" id="JANPWB010000012">
    <property type="protein sequence ID" value="KAJ1115813.1"/>
    <property type="molecule type" value="Genomic_DNA"/>
</dbReference>
<evidence type="ECO:0000313" key="2">
    <source>
        <dbReference type="Proteomes" id="UP001066276"/>
    </source>
</evidence>
<evidence type="ECO:0008006" key="3">
    <source>
        <dbReference type="Google" id="ProtNLM"/>
    </source>
</evidence>
<organism evidence="1 2">
    <name type="scientific">Pleurodeles waltl</name>
    <name type="common">Iberian ribbed newt</name>
    <dbReference type="NCBI Taxonomy" id="8319"/>
    <lineage>
        <taxon>Eukaryota</taxon>
        <taxon>Metazoa</taxon>
        <taxon>Chordata</taxon>
        <taxon>Craniata</taxon>
        <taxon>Vertebrata</taxon>
        <taxon>Euteleostomi</taxon>
        <taxon>Amphibia</taxon>
        <taxon>Batrachia</taxon>
        <taxon>Caudata</taxon>
        <taxon>Salamandroidea</taxon>
        <taxon>Salamandridae</taxon>
        <taxon>Pleurodelinae</taxon>
        <taxon>Pleurodeles</taxon>
    </lineage>
</organism>
<protein>
    <recommendedName>
        <fullName evidence="3">Secreted protein</fullName>
    </recommendedName>
</protein>
<name>A0AAV7NRD7_PLEWA</name>
<evidence type="ECO:0000313" key="1">
    <source>
        <dbReference type="EMBL" id="KAJ1115813.1"/>
    </source>
</evidence>
<proteinExistence type="predicted"/>